<keyword evidence="2" id="KW-1185">Reference proteome</keyword>
<evidence type="ECO:0000313" key="1">
    <source>
        <dbReference type="EMBL" id="EIE89626.1"/>
    </source>
</evidence>
<dbReference type="Proteomes" id="UP000009138">
    <property type="component" value="Unassembled WGS sequence"/>
</dbReference>
<dbReference type="EMBL" id="CH476744">
    <property type="protein sequence ID" value="EIE89626.1"/>
    <property type="molecule type" value="Genomic_DNA"/>
</dbReference>
<gene>
    <name evidence="1" type="ORF">RO3G_14337</name>
</gene>
<dbReference type="AlphaFoldDB" id="I1CME6"/>
<protein>
    <submittedName>
        <fullName evidence="1">Uncharacterized protein</fullName>
    </submittedName>
</protein>
<accession>I1CME6</accession>
<dbReference type="VEuPathDB" id="FungiDB:RO3G_14337"/>
<dbReference type="GeneID" id="93621302"/>
<sequence length="90" mass="10469">MNYYDEDHQILKSSFLIAIVDVSALIGCDISCSESIHFFTCEACSHHYWFNKCISNFDSKHLLLFYETFCHMASNKKKLFSLQIEKKSSS</sequence>
<reference evidence="1 2" key="1">
    <citation type="journal article" date="2009" name="PLoS Genet.">
        <title>Genomic analysis of the basal lineage fungus Rhizopus oryzae reveals a whole-genome duplication.</title>
        <authorList>
            <person name="Ma L.-J."/>
            <person name="Ibrahim A.S."/>
            <person name="Skory C."/>
            <person name="Grabherr M.G."/>
            <person name="Burger G."/>
            <person name="Butler M."/>
            <person name="Elias M."/>
            <person name="Idnurm A."/>
            <person name="Lang B.F."/>
            <person name="Sone T."/>
            <person name="Abe A."/>
            <person name="Calvo S.E."/>
            <person name="Corrochano L.M."/>
            <person name="Engels R."/>
            <person name="Fu J."/>
            <person name="Hansberg W."/>
            <person name="Kim J.-M."/>
            <person name="Kodira C.D."/>
            <person name="Koehrsen M.J."/>
            <person name="Liu B."/>
            <person name="Miranda-Saavedra D."/>
            <person name="O'Leary S."/>
            <person name="Ortiz-Castellanos L."/>
            <person name="Poulter R."/>
            <person name="Rodriguez-Romero J."/>
            <person name="Ruiz-Herrera J."/>
            <person name="Shen Y.-Q."/>
            <person name="Zeng Q."/>
            <person name="Galagan J."/>
            <person name="Birren B.W."/>
            <person name="Cuomo C.A."/>
            <person name="Wickes B.L."/>
        </authorList>
    </citation>
    <scope>NUCLEOTIDE SEQUENCE [LARGE SCALE GENOMIC DNA]</scope>
    <source>
        <strain evidence="2">RA 99-880 / ATCC MYA-4621 / FGSC 9543 / NRRL 43880</strain>
    </source>
</reference>
<dbReference type="RefSeq" id="XP_067525022.1">
    <property type="nucleotide sequence ID" value="XM_067668921.1"/>
</dbReference>
<dbReference type="InParanoid" id="I1CME6"/>
<evidence type="ECO:0000313" key="2">
    <source>
        <dbReference type="Proteomes" id="UP000009138"/>
    </source>
</evidence>
<organism evidence="1 2">
    <name type="scientific">Rhizopus delemar (strain RA 99-880 / ATCC MYA-4621 / FGSC 9543 / NRRL 43880)</name>
    <name type="common">Mucormycosis agent</name>
    <name type="synonym">Rhizopus arrhizus var. delemar</name>
    <dbReference type="NCBI Taxonomy" id="246409"/>
    <lineage>
        <taxon>Eukaryota</taxon>
        <taxon>Fungi</taxon>
        <taxon>Fungi incertae sedis</taxon>
        <taxon>Mucoromycota</taxon>
        <taxon>Mucoromycotina</taxon>
        <taxon>Mucoromycetes</taxon>
        <taxon>Mucorales</taxon>
        <taxon>Mucorineae</taxon>
        <taxon>Rhizopodaceae</taxon>
        <taxon>Rhizopus</taxon>
    </lineage>
</organism>
<name>I1CME6_RHIO9</name>
<proteinExistence type="predicted"/>